<protein>
    <submittedName>
        <fullName evidence="1">Uncharacterized protein</fullName>
    </submittedName>
</protein>
<keyword evidence="2" id="KW-1185">Reference proteome</keyword>
<gene>
    <name evidence="1" type="ORF">LPC04_16470</name>
</gene>
<sequence length="75" mass="8034">MSKVTSALEAVPALAADKLKRICVHVSQQHLADAKRLSKVLLSSEGKKLTTSAVLRLAQDKGLEFLLQGLNEGAH</sequence>
<evidence type="ECO:0000313" key="2">
    <source>
        <dbReference type="Proteomes" id="UP001139353"/>
    </source>
</evidence>
<organism evidence="1 2">
    <name type="scientific">Scleromatobacter humisilvae</name>
    <dbReference type="NCBI Taxonomy" id="2897159"/>
    <lineage>
        <taxon>Bacteria</taxon>
        <taxon>Pseudomonadati</taxon>
        <taxon>Pseudomonadota</taxon>
        <taxon>Betaproteobacteria</taxon>
        <taxon>Burkholderiales</taxon>
        <taxon>Sphaerotilaceae</taxon>
        <taxon>Scleromatobacter</taxon>
    </lineage>
</organism>
<accession>A0A9X2C0G2</accession>
<proteinExistence type="predicted"/>
<comment type="caution">
    <text evidence="1">The sequence shown here is derived from an EMBL/GenBank/DDBJ whole genome shotgun (WGS) entry which is preliminary data.</text>
</comment>
<dbReference type="AlphaFoldDB" id="A0A9X2C0G2"/>
<reference evidence="1" key="1">
    <citation type="submission" date="2021-11" db="EMBL/GenBank/DDBJ databases">
        <title>BS-T2-15 a new species belonging to the Comamonadaceae family isolated from the soil of a French oak forest.</title>
        <authorList>
            <person name="Mieszkin S."/>
            <person name="Alain K."/>
        </authorList>
    </citation>
    <scope>NUCLEOTIDE SEQUENCE</scope>
    <source>
        <strain evidence="1">BS-T2-15</strain>
    </source>
</reference>
<evidence type="ECO:0000313" key="1">
    <source>
        <dbReference type="EMBL" id="MCK9687302.1"/>
    </source>
</evidence>
<dbReference type="Proteomes" id="UP001139353">
    <property type="component" value="Unassembled WGS sequence"/>
</dbReference>
<name>A0A9X2C0G2_9BURK</name>
<dbReference type="RefSeq" id="WP_275683342.1">
    <property type="nucleotide sequence ID" value="NZ_JAJLJH010000004.1"/>
</dbReference>
<dbReference type="EMBL" id="JAJLJH010000004">
    <property type="protein sequence ID" value="MCK9687302.1"/>
    <property type="molecule type" value="Genomic_DNA"/>
</dbReference>